<gene>
    <name evidence="2" type="ordered locus">Pmob_0238</name>
</gene>
<dbReference type="Pfam" id="PF00496">
    <property type="entry name" value="SBP_bac_5"/>
    <property type="match status" value="1"/>
</dbReference>
<feature type="domain" description="Solute-binding protein family 5" evidence="1">
    <location>
        <begin position="104"/>
        <end position="544"/>
    </location>
</feature>
<dbReference type="STRING" id="403833.Pmob_0238"/>
<dbReference type="PIRSF" id="PIRSF002741">
    <property type="entry name" value="MppA"/>
    <property type="match status" value="1"/>
</dbReference>
<dbReference type="PANTHER" id="PTHR30290">
    <property type="entry name" value="PERIPLASMIC BINDING COMPONENT OF ABC TRANSPORTER"/>
    <property type="match status" value="1"/>
</dbReference>
<dbReference type="GO" id="GO:0015833">
    <property type="term" value="P:peptide transport"/>
    <property type="evidence" value="ECO:0007669"/>
    <property type="project" value="TreeGrafter"/>
</dbReference>
<dbReference type="FunFam" id="3.10.105.10:FF:000026">
    <property type="entry name" value="Extracellular solute-binding protein, family 5"/>
    <property type="match status" value="1"/>
</dbReference>
<evidence type="ECO:0000313" key="3">
    <source>
        <dbReference type="Proteomes" id="UP000000789"/>
    </source>
</evidence>
<dbReference type="PANTHER" id="PTHR30290:SF65">
    <property type="entry name" value="MONOACYL PHOSPHATIDYLINOSITOL TETRAMANNOSIDE-BINDING PROTEIN LPQW-RELATED"/>
    <property type="match status" value="1"/>
</dbReference>
<dbReference type="EMBL" id="CP000879">
    <property type="protein sequence ID" value="ABX30982.1"/>
    <property type="molecule type" value="Genomic_DNA"/>
</dbReference>
<accession>A9BJ37</accession>
<dbReference type="Gene3D" id="3.90.76.10">
    <property type="entry name" value="Dipeptide-binding Protein, Domain 1"/>
    <property type="match status" value="1"/>
</dbReference>
<dbReference type="KEGG" id="pmo:Pmob_0238"/>
<dbReference type="GO" id="GO:0043190">
    <property type="term" value="C:ATP-binding cassette (ABC) transporter complex"/>
    <property type="evidence" value="ECO:0007669"/>
    <property type="project" value="InterPro"/>
</dbReference>
<dbReference type="SUPFAM" id="SSF53850">
    <property type="entry name" value="Periplasmic binding protein-like II"/>
    <property type="match status" value="1"/>
</dbReference>
<reference evidence="2" key="1">
    <citation type="submission" date="2007-11" db="EMBL/GenBank/DDBJ databases">
        <title>Complete sequence of Petroga mobilis SJ95.</title>
        <authorList>
            <consortium name="US DOE Joint Genome Institute"/>
            <person name="Copeland A."/>
            <person name="Lucas S."/>
            <person name="Lapidus A."/>
            <person name="Barry K."/>
            <person name="Glavina del Rio T."/>
            <person name="Dalin E."/>
            <person name="Tice H."/>
            <person name="Pitluck S."/>
            <person name="Meincke L."/>
            <person name="Brettin T."/>
            <person name="Bruce D."/>
            <person name="Detter J.C."/>
            <person name="Han C."/>
            <person name="Kuske C.R."/>
            <person name="Schmutz J."/>
            <person name="Larimer F."/>
            <person name="Land M."/>
            <person name="Hauser L."/>
            <person name="Kyrpides N."/>
            <person name="Mikhailova N."/>
            <person name="Noll K."/>
            <person name="Richardson P."/>
        </authorList>
    </citation>
    <scope>NUCLEOTIDE SEQUENCE [LARGE SCALE GENOMIC DNA]</scope>
    <source>
        <strain evidence="2">SJ95</strain>
    </source>
</reference>
<proteinExistence type="predicted"/>
<dbReference type="InterPro" id="IPR030678">
    <property type="entry name" value="Peptide/Ni-bd"/>
</dbReference>
<dbReference type="InterPro" id="IPR039424">
    <property type="entry name" value="SBP_5"/>
</dbReference>
<dbReference type="Gene3D" id="3.40.190.10">
    <property type="entry name" value="Periplasmic binding protein-like II"/>
    <property type="match status" value="1"/>
</dbReference>
<dbReference type="eggNOG" id="COG0747">
    <property type="taxonomic scope" value="Bacteria"/>
</dbReference>
<dbReference type="FunFam" id="3.90.76.10:FF:000014">
    <property type="entry name" value="Extracellular solute-binding protein family 5"/>
    <property type="match status" value="1"/>
</dbReference>
<name>A9BJ37_PETMO</name>
<dbReference type="AlphaFoldDB" id="A9BJ37"/>
<evidence type="ECO:0000259" key="1">
    <source>
        <dbReference type="Pfam" id="PF00496"/>
    </source>
</evidence>
<dbReference type="InterPro" id="IPR000914">
    <property type="entry name" value="SBP_5_dom"/>
</dbReference>
<dbReference type="GO" id="GO:0042597">
    <property type="term" value="C:periplasmic space"/>
    <property type="evidence" value="ECO:0007669"/>
    <property type="project" value="UniProtKB-ARBA"/>
</dbReference>
<dbReference type="HOGENOM" id="CLU_017028_8_3_0"/>
<sequence length="654" mass="75562">MDFNFYYFGKKIQSKCKKFIRRCERMKKSLLVIFVSVLLVVAGFSQVAGIPREETLIANVLTGRVNSPGIFNIFTSSWRTPDQGIQQLMLEPLWMMEPTRGEVINSLAAEGPIYNEDFTKMTVKLREGCYWSDGVEITADDIVYAITTAMKYQGMAYHDQFRLHVDKVYKTDDYTVVFELKEPNARFHANFVDRWGAWRPFPKHIFEKVEDPLSFNYNPPISSGPYVLKDYDRAGYWTLWEKREDWDRTPTGMLFGEPKPKYVLFYYYGEATNQVIAQANHNLDMADLTMEAFRALIQRNQYSRGYRIEYPWVVNTDPCMTGVIFNTDVYPYNIKDVRWALTLAIDIVDYIGIAFDGAAPMGALHLPPMPVYQEWYYEPLEDWLKNFTLDIEVNGRPFKPYDPTATLRAAQYARERGYEVPNDIEALKEMFGPGWWKYAPDVAEQLLERNGFTKDKNGKWLLPDGTPWKINIIANANPSHPAHRNALAAAQQWRNFGIDVSVTPSEQDASIVVSGNFEVSAQWPASEPWGGHPDLYRVFSSTHSKYYQPIGENAITNLGPAPGRWTDPRMDKVIEGMEKVDWDSEENMELGIEGLKILVEEMPSIPTFGYPGVVGWDEYYWTNYPGAENPYMIPYHHWPNFKYVLPFLEPTGRK</sequence>
<dbReference type="Gene3D" id="3.10.105.10">
    <property type="entry name" value="Dipeptide-binding Protein, Domain 3"/>
    <property type="match status" value="1"/>
</dbReference>
<dbReference type="GO" id="GO:1904680">
    <property type="term" value="F:peptide transmembrane transporter activity"/>
    <property type="evidence" value="ECO:0007669"/>
    <property type="project" value="TreeGrafter"/>
</dbReference>
<protein>
    <submittedName>
        <fullName evidence="2">Extracellular solute-binding protein family 5</fullName>
    </submittedName>
</protein>
<organism evidence="2 3">
    <name type="scientific">Petrotoga mobilis (strain DSM 10674 / SJ95)</name>
    <dbReference type="NCBI Taxonomy" id="403833"/>
    <lineage>
        <taxon>Bacteria</taxon>
        <taxon>Thermotogati</taxon>
        <taxon>Thermotogota</taxon>
        <taxon>Thermotogae</taxon>
        <taxon>Petrotogales</taxon>
        <taxon>Petrotogaceae</taxon>
        <taxon>Petrotoga</taxon>
    </lineage>
</organism>
<keyword evidence="3" id="KW-1185">Reference proteome</keyword>
<dbReference type="Proteomes" id="UP000000789">
    <property type="component" value="Chromosome"/>
</dbReference>
<evidence type="ECO:0000313" key="2">
    <source>
        <dbReference type="EMBL" id="ABX30982.1"/>
    </source>
</evidence>
<dbReference type="CDD" id="cd08509">
    <property type="entry name" value="PBP2_TmCBP_oligosaccharides_like"/>
    <property type="match status" value="1"/>
</dbReference>